<evidence type="ECO:0000313" key="3">
    <source>
        <dbReference type="Proteomes" id="UP000307702"/>
    </source>
</evidence>
<evidence type="ECO:0000256" key="1">
    <source>
        <dbReference type="SAM" id="SignalP"/>
    </source>
</evidence>
<feature type="signal peptide" evidence="1">
    <location>
        <begin position="1"/>
        <end position="30"/>
    </location>
</feature>
<dbReference type="Proteomes" id="UP000307702">
    <property type="component" value="Unassembled WGS sequence"/>
</dbReference>
<dbReference type="OrthoDB" id="6294906at2"/>
<protein>
    <recommendedName>
        <fullName evidence="4">DUF2946 domain-containing protein</fullName>
    </recommendedName>
</protein>
<feature type="chain" id="PRO_5034820418" description="DUF2946 domain-containing protein" evidence="1">
    <location>
        <begin position="31"/>
        <end position="141"/>
    </location>
</feature>
<sequence length="141" mass="15705">MVTLWVSMLSHFKCSIVIIITLLFTQQSFAAYAPMKCDNMDSETAVTSDKDSHLTSRLNMHKHGSISKNKISSHKKCDDCSSGDCLCGDMGSCFSSTASISAQTTEQKYMLFTNQGNRFSIQKKYPNSGVHLNLFRPPIHI</sequence>
<proteinExistence type="predicted"/>
<keyword evidence="1" id="KW-0732">Signal</keyword>
<name>A0A8H2JL74_9GAMM</name>
<dbReference type="AlphaFoldDB" id="A0A8H2JL74"/>
<organism evidence="2 3">
    <name type="scientific">Colwellia ponticola</name>
    <dbReference type="NCBI Taxonomy" id="2304625"/>
    <lineage>
        <taxon>Bacteria</taxon>
        <taxon>Pseudomonadati</taxon>
        <taxon>Pseudomonadota</taxon>
        <taxon>Gammaproteobacteria</taxon>
        <taxon>Alteromonadales</taxon>
        <taxon>Colwelliaceae</taxon>
        <taxon>Colwellia</taxon>
    </lineage>
</organism>
<evidence type="ECO:0008006" key="4">
    <source>
        <dbReference type="Google" id="ProtNLM"/>
    </source>
</evidence>
<gene>
    <name evidence="2" type="ORF">FCS21_14645</name>
</gene>
<keyword evidence="3" id="KW-1185">Reference proteome</keyword>
<dbReference type="RefSeq" id="WP_138624295.1">
    <property type="nucleotide sequence ID" value="NZ_SZVP01000018.1"/>
</dbReference>
<accession>A0A8H2JL74</accession>
<reference evidence="2 3" key="1">
    <citation type="submission" date="2019-05" db="EMBL/GenBank/DDBJ databases">
        <title>Colwellia ponticola sp. nov., isolated from seawater.</title>
        <authorList>
            <person name="Yoon J.-H."/>
        </authorList>
    </citation>
    <scope>NUCLEOTIDE SEQUENCE [LARGE SCALE GENOMIC DNA]</scope>
    <source>
        <strain evidence="2 3">OISW-25</strain>
    </source>
</reference>
<evidence type="ECO:0000313" key="2">
    <source>
        <dbReference type="EMBL" id="TMM42408.1"/>
    </source>
</evidence>
<comment type="caution">
    <text evidence="2">The sequence shown here is derived from an EMBL/GenBank/DDBJ whole genome shotgun (WGS) entry which is preliminary data.</text>
</comment>
<dbReference type="EMBL" id="SZVP01000018">
    <property type="protein sequence ID" value="TMM42408.1"/>
    <property type="molecule type" value="Genomic_DNA"/>
</dbReference>